<organism evidence="2 3">
    <name type="scientific">Solanum tuberosum</name>
    <name type="common">Potato</name>
    <dbReference type="NCBI Taxonomy" id="4113"/>
    <lineage>
        <taxon>Eukaryota</taxon>
        <taxon>Viridiplantae</taxon>
        <taxon>Streptophyta</taxon>
        <taxon>Embryophyta</taxon>
        <taxon>Tracheophyta</taxon>
        <taxon>Spermatophyta</taxon>
        <taxon>Magnoliopsida</taxon>
        <taxon>eudicotyledons</taxon>
        <taxon>Gunneridae</taxon>
        <taxon>Pentapetalae</taxon>
        <taxon>asterids</taxon>
        <taxon>lamiids</taxon>
        <taxon>Solanales</taxon>
        <taxon>Solanaceae</taxon>
        <taxon>Solanoideae</taxon>
        <taxon>Solaneae</taxon>
        <taxon>Solanum</taxon>
    </lineage>
</organism>
<dbReference type="Proteomes" id="UP000826656">
    <property type="component" value="Unassembled WGS sequence"/>
</dbReference>
<gene>
    <name evidence="2" type="ORF">KY290_005072</name>
</gene>
<comment type="caution">
    <text evidence="2">The sequence shown here is derived from an EMBL/GenBank/DDBJ whole genome shotgun (WGS) entry which is preliminary data.</text>
</comment>
<evidence type="ECO:0000256" key="1">
    <source>
        <dbReference type="SAM" id="MobiDB-lite"/>
    </source>
</evidence>
<sequence length="239" mass="25811">MNLYNDKHIDKRTSGPGDLVTQVFQSGAIELENDKGERFKANVQRVKAYLGVPEEVKIVEEFKLDECHIVLVCAGKSWPKDLEAGSGGALHGHPHGPWCTSQATPRSVEVTKNLQEATANDTIRFKEELGTTGPRRKSAPTHTSPPPPLTQSEDDAESSSSEVQINTEVEDHSPRATRSRTARAILQHTPSQPKEKGSGSGSGKESGSGFRSGKEYDSASQYSAVEPQSEVGVETEMGA</sequence>
<name>A0ABQ7WD23_SOLTU</name>
<proteinExistence type="predicted"/>
<dbReference type="EMBL" id="JAIVGD010000002">
    <property type="protein sequence ID" value="KAH0778645.1"/>
    <property type="molecule type" value="Genomic_DNA"/>
</dbReference>
<evidence type="ECO:0008006" key="4">
    <source>
        <dbReference type="Google" id="ProtNLM"/>
    </source>
</evidence>
<keyword evidence="3" id="KW-1185">Reference proteome</keyword>
<reference evidence="2 3" key="1">
    <citation type="journal article" date="2021" name="bioRxiv">
        <title>Chromosome-scale and haplotype-resolved genome assembly of a tetraploid potato cultivar.</title>
        <authorList>
            <person name="Sun H."/>
            <person name="Jiao W.-B."/>
            <person name="Krause K."/>
            <person name="Campoy J.A."/>
            <person name="Goel M."/>
            <person name="Folz-Donahue K."/>
            <person name="Kukat C."/>
            <person name="Huettel B."/>
            <person name="Schneeberger K."/>
        </authorList>
    </citation>
    <scope>NUCLEOTIDE SEQUENCE [LARGE SCALE GENOMIC DNA]</scope>
    <source>
        <strain evidence="2">SolTubOtavaFocal</strain>
        <tissue evidence="2">Leaves</tissue>
    </source>
</reference>
<protein>
    <recommendedName>
        <fullName evidence="4">Integrase core domain containing protein</fullName>
    </recommendedName>
</protein>
<evidence type="ECO:0000313" key="3">
    <source>
        <dbReference type="Proteomes" id="UP000826656"/>
    </source>
</evidence>
<feature type="region of interest" description="Disordered" evidence="1">
    <location>
        <begin position="114"/>
        <end position="239"/>
    </location>
</feature>
<accession>A0ABQ7WD23</accession>
<evidence type="ECO:0000313" key="2">
    <source>
        <dbReference type="EMBL" id="KAH0778645.1"/>
    </source>
</evidence>